<dbReference type="Proteomes" id="UP000199470">
    <property type="component" value="Unassembled WGS sequence"/>
</dbReference>
<dbReference type="EC" id="5.2.1.8" evidence="3"/>
<accession>A0A1I4SVU7</accession>
<dbReference type="InterPro" id="IPR027304">
    <property type="entry name" value="Trigger_fact/SurA_dom_sf"/>
</dbReference>
<dbReference type="AlphaFoldDB" id="A0A1I4SVU7"/>
<dbReference type="Gene3D" id="3.10.50.40">
    <property type="match status" value="1"/>
</dbReference>
<dbReference type="InterPro" id="IPR023058">
    <property type="entry name" value="PPIase_PpiC_CS"/>
</dbReference>
<evidence type="ECO:0000256" key="4">
    <source>
        <dbReference type="ARBA" id="ARBA00023110"/>
    </source>
</evidence>
<name>A0A1I4SVU7_9BURK</name>
<dbReference type="OrthoDB" id="9769613at2"/>
<dbReference type="GO" id="GO:0003755">
    <property type="term" value="F:peptidyl-prolyl cis-trans isomerase activity"/>
    <property type="evidence" value="ECO:0007669"/>
    <property type="project" value="UniProtKB-KW"/>
</dbReference>
<keyword evidence="4 6" id="KW-0697">Rotamase</keyword>
<organism evidence="8 9">
    <name type="scientific">Rugamonas rubra</name>
    <dbReference type="NCBI Taxonomy" id="758825"/>
    <lineage>
        <taxon>Bacteria</taxon>
        <taxon>Pseudomonadati</taxon>
        <taxon>Pseudomonadota</taxon>
        <taxon>Betaproteobacteria</taxon>
        <taxon>Burkholderiales</taxon>
        <taxon>Oxalobacteraceae</taxon>
        <taxon>Telluria group</taxon>
        <taxon>Rugamonas</taxon>
    </lineage>
</organism>
<dbReference type="PROSITE" id="PS50198">
    <property type="entry name" value="PPIC_PPIASE_2"/>
    <property type="match status" value="1"/>
</dbReference>
<keyword evidence="9" id="KW-1185">Reference proteome</keyword>
<dbReference type="SUPFAM" id="SSF54534">
    <property type="entry name" value="FKBP-like"/>
    <property type="match status" value="1"/>
</dbReference>
<evidence type="ECO:0000256" key="2">
    <source>
        <dbReference type="ARBA" id="ARBA00007656"/>
    </source>
</evidence>
<protein>
    <recommendedName>
        <fullName evidence="3">peptidylprolyl isomerase</fullName>
        <ecNumber evidence="3">5.2.1.8</ecNumber>
    </recommendedName>
</protein>
<evidence type="ECO:0000256" key="5">
    <source>
        <dbReference type="ARBA" id="ARBA00023235"/>
    </source>
</evidence>
<dbReference type="SUPFAM" id="SSF109998">
    <property type="entry name" value="Triger factor/SurA peptide-binding domain-like"/>
    <property type="match status" value="1"/>
</dbReference>
<sequence length="251" mass="28095">MGIAVNGVEITDEEIELELPHHKDAANPVKQAVHEVVLRHLLLQEVERLGLDQGNEDSDDVRIEALFAREVRVPEADEAACRRYYQSQQERFSSGAMVEARHILFQVTQSAPLDLLRETGELILAELQAHPERFEELAREYSNCPSGAVGGNLGQLSRGQCVAEFEQLLFRLQPGELAGRLLETRFGLHIVQAQRRIEGTVLPFEAVKAQIADELQRQSWQRALHQYLHILVGKANIEGVSLDGADSPLVQ</sequence>
<evidence type="ECO:0000313" key="8">
    <source>
        <dbReference type="EMBL" id="SFM68658.1"/>
    </source>
</evidence>
<keyword evidence="5 6" id="KW-0413">Isomerase</keyword>
<evidence type="ECO:0000256" key="6">
    <source>
        <dbReference type="PROSITE-ProRule" id="PRU00278"/>
    </source>
</evidence>
<evidence type="ECO:0000313" key="9">
    <source>
        <dbReference type="Proteomes" id="UP000199470"/>
    </source>
</evidence>
<proteinExistence type="inferred from homology"/>
<dbReference type="STRING" id="758825.SAMN02982985_04944"/>
<dbReference type="InterPro" id="IPR050245">
    <property type="entry name" value="PrsA_foldase"/>
</dbReference>
<evidence type="ECO:0000259" key="7">
    <source>
        <dbReference type="PROSITE" id="PS50198"/>
    </source>
</evidence>
<dbReference type="PANTHER" id="PTHR47245">
    <property type="entry name" value="PEPTIDYLPROLYL ISOMERASE"/>
    <property type="match status" value="1"/>
</dbReference>
<dbReference type="RefSeq" id="WP_093390367.1">
    <property type="nucleotide sequence ID" value="NZ_FOTW01000028.1"/>
</dbReference>
<dbReference type="Pfam" id="PF00639">
    <property type="entry name" value="Rotamase"/>
    <property type="match status" value="1"/>
</dbReference>
<dbReference type="EMBL" id="FOTW01000028">
    <property type="protein sequence ID" value="SFM68658.1"/>
    <property type="molecule type" value="Genomic_DNA"/>
</dbReference>
<dbReference type="PANTHER" id="PTHR47245:SF2">
    <property type="entry name" value="PEPTIDYL-PROLYL CIS-TRANS ISOMERASE HP_0175-RELATED"/>
    <property type="match status" value="1"/>
</dbReference>
<reference evidence="8 9" key="1">
    <citation type="submission" date="2016-10" db="EMBL/GenBank/DDBJ databases">
        <authorList>
            <person name="de Groot N.N."/>
        </authorList>
    </citation>
    <scope>NUCLEOTIDE SEQUENCE [LARGE SCALE GENOMIC DNA]</scope>
    <source>
        <strain evidence="8 9">ATCC 43154</strain>
    </source>
</reference>
<dbReference type="PROSITE" id="PS01096">
    <property type="entry name" value="PPIC_PPIASE_1"/>
    <property type="match status" value="1"/>
</dbReference>
<dbReference type="InterPro" id="IPR000297">
    <property type="entry name" value="PPIase_PpiC"/>
</dbReference>
<feature type="domain" description="PpiC" evidence="7">
    <location>
        <begin position="95"/>
        <end position="195"/>
    </location>
</feature>
<evidence type="ECO:0000256" key="1">
    <source>
        <dbReference type="ARBA" id="ARBA00000971"/>
    </source>
</evidence>
<dbReference type="InterPro" id="IPR046357">
    <property type="entry name" value="PPIase_dom_sf"/>
</dbReference>
<evidence type="ECO:0000256" key="3">
    <source>
        <dbReference type="ARBA" id="ARBA00013194"/>
    </source>
</evidence>
<comment type="similarity">
    <text evidence="2">Belongs to the PpiC/parvulin rotamase family.</text>
</comment>
<gene>
    <name evidence="8" type="ORF">SAMN02982985_04944</name>
</gene>
<comment type="catalytic activity">
    <reaction evidence="1">
        <text>[protein]-peptidylproline (omega=180) = [protein]-peptidylproline (omega=0)</text>
        <dbReference type="Rhea" id="RHEA:16237"/>
        <dbReference type="Rhea" id="RHEA-COMP:10747"/>
        <dbReference type="Rhea" id="RHEA-COMP:10748"/>
        <dbReference type="ChEBI" id="CHEBI:83833"/>
        <dbReference type="ChEBI" id="CHEBI:83834"/>
        <dbReference type="EC" id="5.2.1.8"/>
    </reaction>
</comment>